<evidence type="ECO:0000259" key="6">
    <source>
        <dbReference type="Pfam" id="PF06664"/>
    </source>
</evidence>
<evidence type="ECO:0000256" key="2">
    <source>
        <dbReference type="ARBA" id="ARBA00022692"/>
    </source>
</evidence>
<feature type="transmembrane region" description="Helical" evidence="5">
    <location>
        <begin position="21"/>
        <end position="40"/>
    </location>
</feature>
<feature type="transmembrane region" description="Helical" evidence="5">
    <location>
        <begin position="332"/>
        <end position="351"/>
    </location>
</feature>
<keyword evidence="8" id="KW-1185">Reference proteome</keyword>
<feature type="domain" description="Wntless-like transmembrane" evidence="6">
    <location>
        <begin position="200"/>
        <end position="459"/>
    </location>
</feature>
<dbReference type="Proteomes" id="UP000664859">
    <property type="component" value="Unassembled WGS sequence"/>
</dbReference>
<feature type="transmembrane region" description="Helical" evidence="5">
    <location>
        <begin position="249"/>
        <end position="268"/>
    </location>
</feature>
<dbReference type="PANTHER" id="PTHR31918:SF1">
    <property type="entry name" value="TRANSMEMBRANE PROTEIN 181"/>
    <property type="match status" value="1"/>
</dbReference>
<dbReference type="InterPro" id="IPR047843">
    <property type="entry name" value="WLS-like_TM"/>
</dbReference>
<name>A0A835YX26_9STRA</name>
<reference evidence="7" key="1">
    <citation type="submission" date="2021-02" db="EMBL/GenBank/DDBJ databases">
        <title>First Annotated Genome of the Yellow-green Alga Tribonema minus.</title>
        <authorList>
            <person name="Mahan K.M."/>
        </authorList>
    </citation>
    <scope>NUCLEOTIDE SEQUENCE</scope>
    <source>
        <strain evidence="7">UTEX B ZZ1240</strain>
    </source>
</reference>
<dbReference type="AlphaFoldDB" id="A0A835YX26"/>
<feature type="transmembrane region" description="Helical" evidence="5">
    <location>
        <begin position="407"/>
        <end position="429"/>
    </location>
</feature>
<keyword evidence="2 5" id="KW-0812">Transmembrane</keyword>
<organism evidence="7 8">
    <name type="scientific">Tribonema minus</name>
    <dbReference type="NCBI Taxonomy" id="303371"/>
    <lineage>
        <taxon>Eukaryota</taxon>
        <taxon>Sar</taxon>
        <taxon>Stramenopiles</taxon>
        <taxon>Ochrophyta</taxon>
        <taxon>PX clade</taxon>
        <taxon>Xanthophyceae</taxon>
        <taxon>Tribonematales</taxon>
        <taxon>Tribonemataceae</taxon>
        <taxon>Tribonema</taxon>
    </lineage>
</organism>
<proteinExistence type="predicted"/>
<accession>A0A835YX26</accession>
<evidence type="ECO:0000313" key="7">
    <source>
        <dbReference type="EMBL" id="KAG5178203.1"/>
    </source>
</evidence>
<evidence type="ECO:0000256" key="3">
    <source>
        <dbReference type="ARBA" id="ARBA00022989"/>
    </source>
</evidence>
<dbReference type="PANTHER" id="PTHR31918">
    <property type="entry name" value="TRANSMEMBRANE PROTEIN 181"/>
    <property type="match status" value="1"/>
</dbReference>
<comment type="caution">
    <text evidence="7">The sequence shown here is derived from an EMBL/GenBank/DDBJ whole genome shotgun (WGS) entry which is preliminary data.</text>
</comment>
<evidence type="ECO:0000256" key="1">
    <source>
        <dbReference type="ARBA" id="ARBA00004141"/>
    </source>
</evidence>
<evidence type="ECO:0000256" key="4">
    <source>
        <dbReference type="ARBA" id="ARBA00023136"/>
    </source>
</evidence>
<feature type="transmembrane region" description="Helical" evidence="5">
    <location>
        <begin position="280"/>
        <end position="300"/>
    </location>
</feature>
<keyword evidence="3 5" id="KW-1133">Transmembrane helix</keyword>
<evidence type="ECO:0000256" key="5">
    <source>
        <dbReference type="SAM" id="Phobius"/>
    </source>
</evidence>
<feature type="transmembrane region" description="Helical" evidence="5">
    <location>
        <begin position="371"/>
        <end position="395"/>
    </location>
</feature>
<dbReference type="InterPro" id="IPR040416">
    <property type="entry name" value="TMEM181"/>
</dbReference>
<feature type="transmembrane region" description="Helical" evidence="5">
    <location>
        <begin position="210"/>
        <end position="229"/>
    </location>
</feature>
<feature type="transmembrane region" description="Helical" evidence="5">
    <location>
        <begin position="435"/>
        <end position="457"/>
    </location>
</feature>
<protein>
    <submittedName>
        <fullName evidence="7">Wnt-binding factor required for Wnt secretion-domain-containing protein</fullName>
    </submittedName>
</protein>
<sequence>MEHDGYSNVRIEGSAFSKPRLLCLGLTFFGAFILLLAIGAGGPDVWVVEGTNESATVTLVAGSTSNPFGKDRTIKQENQIFSVNSRISKPVFAGINTTDTHISATLGLELTVTADGKDVVDGETVYRDIHCYPDAPSENGTQWCSWFDTYTVDLIDATQYVITGWLIGPDYWTLYQLNDTALHTVQPASVRVETQVWYVNDAYTKFEMGWKYFFVVVTFVAALLPRWGYYMKLRTTRRSTWSFQQKWTLTLLIGLFWFNDPFFAARVYSEGGTQLGFTAFYMLCVLAFMSMLLLWWLCVFSDMVLIGAREGAGGGQGSALQLHGRCYWAPKAILVAGITLVNAGAYFYYRYTKTVSPEYDGVSDAKTQAKVFAGLLGTLMAVYLVWLAVAILRGCVYVQRLSAAYQFLYSITMVTFFISIVGVFTAAFYPWSTSGITFLGFHGLYNLYIWTLAFAYAPTGAERLNFGIGMSDRELMSVSAPMPAKPLSLGFNSNGAGRAFSPDRDFHV</sequence>
<dbReference type="Pfam" id="PF06664">
    <property type="entry name" value="WLS-like_TM"/>
    <property type="match status" value="1"/>
</dbReference>
<dbReference type="GO" id="GO:0016020">
    <property type="term" value="C:membrane"/>
    <property type="evidence" value="ECO:0007669"/>
    <property type="project" value="UniProtKB-SubCell"/>
</dbReference>
<keyword evidence="4 5" id="KW-0472">Membrane</keyword>
<evidence type="ECO:0000313" key="8">
    <source>
        <dbReference type="Proteomes" id="UP000664859"/>
    </source>
</evidence>
<gene>
    <name evidence="7" type="ORF">JKP88DRAFT_330548</name>
</gene>
<dbReference type="GO" id="GO:0015643">
    <property type="term" value="F:toxic substance binding"/>
    <property type="evidence" value="ECO:0007669"/>
    <property type="project" value="InterPro"/>
</dbReference>
<dbReference type="OrthoDB" id="28186at2759"/>
<comment type="subcellular location">
    <subcellularLocation>
        <location evidence="1">Membrane</location>
        <topology evidence="1">Multi-pass membrane protein</topology>
    </subcellularLocation>
</comment>
<dbReference type="EMBL" id="JAFCMP010000517">
    <property type="protein sequence ID" value="KAG5178203.1"/>
    <property type="molecule type" value="Genomic_DNA"/>
</dbReference>